<keyword evidence="2" id="KW-1185">Reference proteome</keyword>
<gene>
    <name evidence="1" type="ORF">CSSPTR1EN2_LOCUS18541</name>
</gene>
<dbReference type="SUPFAM" id="SSF141562">
    <property type="entry name" value="At5g01610-like"/>
    <property type="match status" value="1"/>
</dbReference>
<dbReference type="InterPro" id="IPR036758">
    <property type="entry name" value="At5g01610-like"/>
</dbReference>
<evidence type="ECO:0000313" key="2">
    <source>
        <dbReference type="Proteomes" id="UP001497512"/>
    </source>
</evidence>
<name>A0ABP0UPU7_9BRYO</name>
<dbReference type="Proteomes" id="UP001497512">
    <property type="component" value="Chromosome 5"/>
</dbReference>
<dbReference type="Gene3D" id="2.30.240.10">
    <property type="entry name" value="At5g01610-like"/>
    <property type="match status" value="1"/>
</dbReference>
<evidence type="ECO:0000313" key="1">
    <source>
        <dbReference type="EMBL" id="CAK9227042.1"/>
    </source>
</evidence>
<proteinExistence type="predicted"/>
<dbReference type="EMBL" id="OZ019897">
    <property type="protein sequence ID" value="CAK9227042.1"/>
    <property type="molecule type" value="Genomic_DNA"/>
</dbReference>
<dbReference type="Pfam" id="PF04398">
    <property type="entry name" value="DUF538"/>
    <property type="match status" value="1"/>
</dbReference>
<organism evidence="1 2">
    <name type="scientific">Sphagnum troendelagicum</name>
    <dbReference type="NCBI Taxonomy" id="128251"/>
    <lineage>
        <taxon>Eukaryota</taxon>
        <taxon>Viridiplantae</taxon>
        <taxon>Streptophyta</taxon>
        <taxon>Embryophyta</taxon>
        <taxon>Bryophyta</taxon>
        <taxon>Sphagnophytina</taxon>
        <taxon>Sphagnopsida</taxon>
        <taxon>Sphagnales</taxon>
        <taxon>Sphagnaceae</taxon>
        <taxon>Sphagnum</taxon>
    </lineage>
</organism>
<accession>A0ABP0UPU7</accession>
<reference evidence="1" key="1">
    <citation type="submission" date="2024-02" db="EMBL/GenBank/DDBJ databases">
        <authorList>
            <consortium name="ELIXIR-Norway"/>
            <consortium name="Elixir Norway"/>
        </authorList>
    </citation>
    <scope>NUCLEOTIDE SEQUENCE</scope>
</reference>
<dbReference type="InterPro" id="IPR007493">
    <property type="entry name" value="DUF538"/>
</dbReference>
<sequence>MAVQLSETTLVVKGHDECFARAKGLIEKFNLPGTSGGLLPLEDIEEVTYETKTGYFNVKQKAKTTHKFALADS</sequence>
<protein>
    <submittedName>
        <fullName evidence="1">Uncharacterized protein</fullName>
    </submittedName>
</protein>